<protein>
    <recommendedName>
        <fullName evidence="3">Phosphotyrosine protein phosphatase I domain-containing protein</fullName>
    </recommendedName>
</protein>
<dbReference type="RefSeq" id="WP_310094000.1">
    <property type="nucleotide sequence ID" value="NZ_JAVDUU010000002.1"/>
</dbReference>
<sequence>MPNLLFICSKSQWRSPTAELLFKGHPQHTACSAGTSDKARIRVSQKMINRADVIFVMERKHKSLLMQRFEIAGKQLIVLDIEDNYLFNDPELISILKVALEGYLKANNKISQLLCTSQ</sequence>
<comment type="caution">
    <text evidence="1">The sequence shown here is derived from an EMBL/GenBank/DDBJ whole genome shotgun (WGS) entry which is preliminary data.</text>
</comment>
<name>A0ABU1T8Z9_9SPHI</name>
<gene>
    <name evidence="1" type="ORF">J2W55_001630</name>
</gene>
<dbReference type="Proteomes" id="UP001247620">
    <property type="component" value="Unassembled WGS sequence"/>
</dbReference>
<keyword evidence="2" id="KW-1185">Reference proteome</keyword>
<dbReference type="SUPFAM" id="SSF52788">
    <property type="entry name" value="Phosphotyrosine protein phosphatases I"/>
    <property type="match status" value="1"/>
</dbReference>
<reference evidence="1 2" key="1">
    <citation type="submission" date="2023-07" db="EMBL/GenBank/DDBJ databases">
        <title>Sorghum-associated microbial communities from plants grown in Nebraska, USA.</title>
        <authorList>
            <person name="Schachtman D."/>
        </authorList>
    </citation>
    <scope>NUCLEOTIDE SEQUENCE [LARGE SCALE GENOMIC DNA]</scope>
    <source>
        <strain evidence="1 2">3262</strain>
    </source>
</reference>
<dbReference type="EMBL" id="JAVDUU010000002">
    <property type="protein sequence ID" value="MDR6941788.1"/>
    <property type="molecule type" value="Genomic_DNA"/>
</dbReference>
<evidence type="ECO:0000313" key="1">
    <source>
        <dbReference type="EMBL" id="MDR6941788.1"/>
    </source>
</evidence>
<dbReference type="PIRSF" id="PIRSF029416">
    <property type="entry name" value="UCP029416_PTP"/>
    <property type="match status" value="1"/>
</dbReference>
<evidence type="ECO:0008006" key="3">
    <source>
        <dbReference type="Google" id="ProtNLM"/>
    </source>
</evidence>
<accession>A0ABU1T8Z9</accession>
<dbReference type="InterPro" id="IPR036196">
    <property type="entry name" value="Ptyr_pPase_sf"/>
</dbReference>
<dbReference type="InterPro" id="IPR016919">
    <property type="entry name" value="UCP029416_PTP"/>
</dbReference>
<organism evidence="1 2">
    <name type="scientific">Mucilaginibacter pocheonensis</name>
    <dbReference type="NCBI Taxonomy" id="398050"/>
    <lineage>
        <taxon>Bacteria</taxon>
        <taxon>Pseudomonadati</taxon>
        <taxon>Bacteroidota</taxon>
        <taxon>Sphingobacteriia</taxon>
        <taxon>Sphingobacteriales</taxon>
        <taxon>Sphingobacteriaceae</taxon>
        <taxon>Mucilaginibacter</taxon>
    </lineage>
</organism>
<evidence type="ECO:0000313" key="2">
    <source>
        <dbReference type="Proteomes" id="UP001247620"/>
    </source>
</evidence>
<proteinExistence type="predicted"/>